<dbReference type="InterPro" id="IPR003010">
    <property type="entry name" value="C-N_Hydrolase"/>
</dbReference>
<dbReference type="CDD" id="cd07567">
    <property type="entry name" value="biotinidase_like"/>
    <property type="match status" value="1"/>
</dbReference>
<evidence type="ECO:0000313" key="8">
    <source>
        <dbReference type="EMBL" id="EFA00922.2"/>
    </source>
</evidence>
<keyword evidence="5" id="KW-0812">Transmembrane</keyword>
<feature type="signal peptide" evidence="6">
    <location>
        <begin position="1"/>
        <end position="17"/>
    </location>
</feature>
<keyword evidence="2 6" id="KW-0732">Signal</keyword>
<evidence type="ECO:0000256" key="6">
    <source>
        <dbReference type="SAM" id="SignalP"/>
    </source>
</evidence>
<sequence length="523" mass="59024">MIRLWILFLSTINLCQASPWDNLTANIAVIEYQPFVDKRLTEEQIVLENTKKYLEIIKTLVKTENFDMIIFPESTLKTSPKTSVEINIMDNPCDSLTYPEFMKNLSCAARNSNTYLVINLVEKVKCDRTNCKNSGFFFYNTDVIIDRTGKITNTYHKYNLFGEHDLDKPKVEKVVIYTDFGVKFGIFTCFDILFKSPALDLVKEDIDGVIFPSNWYSELPFLTSLQTQQMWAYNYDVLFFGAGGNYPKVGTGGSGIYNASRGTISQGYVAKGGSHIFAFRSKNGQVLVPPEPNIDILAKEMDEFYLATDSSIPSFSSTVLNVDNKTDFETHICHTNSETKSELCCNFTIQISTKQHNSIFFYTYHLVAFTGVRSFRGQYNGGTEICGIIACLNSSLSSCGLRFPKYEDIEWPVTFENIQIAAKFDKSGNRTQFPNSLLSSIRPVNASETVWIKNEVVENGQEVVERTFALKKAQNRILTFAIYGRNFEQDSPPSGGAGERAPMLGHLIVVGVFVLTVVSIRYF</sequence>
<dbReference type="Pfam" id="PF19018">
    <property type="entry name" value="Vanin_C"/>
    <property type="match status" value="1"/>
</dbReference>
<dbReference type="Proteomes" id="UP000007266">
    <property type="component" value="Linkage group 3"/>
</dbReference>
<feature type="transmembrane region" description="Helical" evidence="5">
    <location>
        <begin position="503"/>
        <end position="522"/>
    </location>
</feature>
<organism evidence="8 9">
    <name type="scientific">Tribolium castaneum</name>
    <name type="common">Red flour beetle</name>
    <dbReference type="NCBI Taxonomy" id="7070"/>
    <lineage>
        <taxon>Eukaryota</taxon>
        <taxon>Metazoa</taxon>
        <taxon>Ecdysozoa</taxon>
        <taxon>Arthropoda</taxon>
        <taxon>Hexapoda</taxon>
        <taxon>Insecta</taxon>
        <taxon>Pterygota</taxon>
        <taxon>Neoptera</taxon>
        <taxon>Endopterygota</taxon>
        <taxon>Coleoptera</taxon>
        <taxon>Polyphaga</taxon>
        <taxon>Cucujiformia</taxon>
        <taxon>Tenebrionidae</taxon>
        <taxon>Tenebrionidae incertae sedis</taxon>
        <taxon>Tribolium</taxon>
    </lineage>
</organism>
<keyword evidence="4" id="KW-0325">Glycoprotein</keyword>
<dbReference type="InterPro" id="IPR040154">
    <property type="entry name" value="Biotinidase/VNN"/>
</dbReference>
<keyword evidence="3" id="KW-0378">Hydrolase</keyword>
<dbReference type="AlphaFoldDB" id="D6WFH4"/>
<proteinExistence type="inferred from homology"/>
<dbReference type="InterPro" id="IPR012101">
    <property type="entry name" value="Biotinidase-like_euk"/>
</dbReference>
<dbReference type="EMBL" id="KQ971327">
    <property type="protein sequence ID" value="EFA00922.2"/>
    <property type="molecule type" value="Genomic_DNA"/>
</dbReference>
<keyword evidence="5" id="KW-1133">Transmembrane helix</keyword>
<feature type="chain" id="PRO_5007310670" evidence="6">
    <location>
        <begin position="18"/>
        <end position="523"/>
    </location>
</feature>
<dbReference type="FunCoup" id="D6WFH4">
    <property type="interactions" value="32"/>
</dbReference>
<keyword evidence="9" id="KW-1185">Reference proteome</keyword>
<reference evidence="8 9" key="1">
    <citation type="journal article" date="2008" name="Nature">
        <title>The genome of the model beetle and pest Tribolium castaneum.</title>
        <authorList>
            <consortium name="Tribolium Genome Sequencing Consortium"/>
            <person name="Richards S."/>
            <person name="Gibbs R.A."/>
            <person name="Weinstock G.M."/>
            <person name="Brown S.J."/>
            <person name="Denell R."/>
            <person name="Beeman R.W."/>
            <person name="Gibbs R."/>
            <person name="Beeman R.W."/>
            <person name="Brown S.J."/>
            <person name="Bucher G."/>
            <person name="Friedrich M."/>
            <person name="Grimmelikhuijzen C.J."/>
            <person name="Klingler M."/>
            <person name="Lorenzen M."/>
            <person name="Richards S."/>
            <person name="Roth S."/>
            <person name="Schroder R."/>
            <person name="Tautz D."/>
            <person name="Zdobnov E.M."/>
            <person name="Muzny D."/>
            <person name="Gibbs R.A."/>
            <person name="Weinstock G.M."/>
            <person name="Attaway T."/>
            <person name="Bell S."/>
            <person name="Buhay C.J."/>
            <person name="Chandrabose M.N."/>
            <person name="Chavez D."/>
            <person name="Clerk-Blankenburg K.P."/>
            <person name="Cree A."/>
            <person name="Dao M."/>
            <person name="Davis C."/>
            <person name="Chacko J."/>
            <person name="Dinh H."/>
            <person name="Dugan-Rocha S."/>
            <person name="Fowler G."/>
            <person name="Garner T.T."/>
            <person name="Garnes J."/>
            <person name="Gnirke A."/>
            <person name="Hawes A."/>
            <person name="Hernandez J."/>
            <person name="Hines S."/>
            <person name="Holder M."/>
            <person name="Hume J."/>
            <person name="Jhangiani S.N."/>
            <person name="Joshi V."/>
            <person name="Khan Z.M."/>
            <person name="Jackson L."/>
            <person name="Kovar C."/>
            <person name="Kowis A."/>
            <person name="Lee S."/>
            <person name="Lewis L.R."/>
            <person name="Margolis J."/>
            <person name="Morgan M."/>
            <person name="Nazareth L.V."/>
            <person name="Nguyen N."/>
            <person name="Okwuonu G."/>
            <person name="Parker D."/>
            <person name="Richards S."/>
            <person name="Ruiz S.J."/>
            <person name="Santibanez J."/>
            <person name="Savard J."/>
            <person name="Scherer S.E."/>
            <person name="Schneider B."/>
            <person name="Sodergren E."/>
            <person name="Tautz D."/>
            <person name="Vattahil S."/>
            <person name="Villasana D."/>
            <person name="White C.S."/>
            <person name="Wright R."/>
            <person name="Park Y."/>
            <person name="Beeman R.W."/>
            <person name="Lord J."/>
            <person name="Oppert B."/>
            <person name="Lorenzen M."/>
            <person name="Brown S."/>
            <person name="Wang L."/>
            <person name="Savard J."/>
            <person name="Tautz D."/>
            <person name="Richards S."/>
            <person name="Weinstock G."/>
            <person name="Gibbs R.A."/>
            <person name="Liu Y."/>
            <person name="Worley K."/>
            <person name="Weinstock G."/>
            <person name="Elsik C.G."/>
            <person name="Reese J.T."/>
            <person name="Elhaik E."/>
            <person name="Landan G."/>
            <person name="Graur D."/>
            <person name="Arensburger P."/>
            <person name="Atkinson P."/>
            <person name="Beeman R.W."/>
            <person name="Beidler J."/>
            <person name="Brown S.J."/>
            <person name="Demuth J.P."/>
            <person name="Drury D.W."/>
            <person name="Du Y.Z."/>
            <person name="Fujiwara H."/>
            <person name="Lorenzen M."/>
            <person name="Maselli V."/>
            <person name="Osanai M."/>
            <person name="Park Y."/>
            <person name="Robertson H.M."/>
            <person name="Tu Z."/>
            <person name="Wang J.J."/>
            <person name="Wang S."/>
            <person name="Richards S."/>
            <person name="Song H."/>
            <person name="Zhang L."/>
            <person name="Sodergren E."/>
            <person name="Werner D."/>
            <person name="Stanke M."/>
            <person name="Morgenstern B."/>
            <person name="Solovyev V."/>
            <person name="Kosarev P."/>
            <person name="Brown G."/>
            <person name="Chen H.C."/>
            <person name="Ermolaeva O."/>
            <person name="Hlavina W."/>
            <person name="Kapustin Y."/>
            <person name="Kiryutin B."/>
            <person name="Kitts P."/>
            <person name="Maglott D."/>
            <person name="Pruitt K."/>
            <person name="Sapojnikov V."/>
            <person name="Souvorov A."/>
            <person name="Mackey A.J."/>
            <person name="Waterhouse R.M."/>
            <person name="Wyder S."/>
            <person name="Zdobnov E.M."/>
            <person name="Zdobnov E.M."/>
            <person name="Wyder S."/>
            <person name="Kriventseva E.V."/>
            <person name="Kadowaki T."/>
            <person name="Bork P."/>
            <person name="Aranda M."/>
            <person name="Bao R."/>
            <person name="Beermann A."/>
            <person name="Berns N."/>
            <person name="Bolognesi R."/>
            <person name="Bonneton F."/>
            <person name="Bopp D."/>
            <person name="Brown S.J."/>
            <person name="Bucher G."/>
            <person name="Butts T."/>
            <person name="Chaumot A."/>
            <person name="Denell R.E."/>
            <person name="Ferrier D.E."/>
            <person name="Friedrich M."/>
            <person name="Gordon C.M."/>
            <person name="Jindra M."/>
            <person name="Klingler M."/>
            <person name="Lan Q."/>
            <person name="Lattorff H.M."/>
            <person name="Laudet V."/>
            <person name="von Levetsow C."/>
            <person name="Liu Z."/>
            <person name="Lutz R."/>
            <person name="Lynch J.A."/>
            <person name="da Fonseca R.N."/>
            <person name="Posnien N."/>
            <person name="Reuter R."/>
            <person name="Roth S."/>
            <person name="Savard J."/>
            <person name="Schinko J.B."/>
            <person name="Schmitt C."/>
            <person name="Schoppmeier M."/>
            <person name="Schroder R."/>
            <person name="Shippy T.D."/>
            <person name="Simonnet F."/>
            <person name="Marques-Souza H."/>
            <person name="Tautz D."/>
            <person name="Tomoyasu Y."/>
            <person name="Trauner J."/>
            <person name="Van der Zee M."/>
            <person name="Vervoort M."/>
            <person name="Wittkopp N."/>
            <person name="Wimmer E.A."/>
            <person name="Yang X."/>
            <person name="Jones A.K."/>
            <person name="Sattelle D.B."/>
            <person name="Ebert P.R."/>
            <person name="Nelson D."/>
            <person name="Scott J.G."/>
            <person name="Beeman R.W."/>
            <person name="Muthukrishnan S."/>
            <person name="Kramer K.J."/>
            <person name="Arakane Y."/>
            <person name="Beeman R.W."/>
            <person name="Zhu Q."/>
            <person name="Hogenkamp D."/>
            <person name="Dixit R."/>
            <person name="Oppert B."/>
            <person name="Jiang H."/>
            <person name="Zou Z."/>
            <person name="Marshall J."/>
            <person name="Elpidina E."/>
            <person name="Vinokurov K."/>
            <person name="Oppert C."/>
            <person name="Zou Z."/>
            <person name="Evans J."/>
            <person name="Lu Z."/>
            <person name="Zhao P."/>
            <person name="Sumathipala N."/>
            <person name="Altincicek B."/>
            <person name="Vilcinskas A."/>
            <person name="Williams M."/>
            <person name="Hultmark D."/>
            <person name="Hetru C."/>
            <person name="Jiang H."/>
            <person name="Grimmelikhuijzen C.J."/>
            <person name="Hauser F."/>
            <person name="Cazzamali G."/>
            <person name="Williamson M."/>
            <person name="Park Y."/>
            <person name="Li B."/>
            <person name="Tanaka Y."/>
            <person name="Predel R."/>
            <person name="Neupert S."/>
            <person name="Schachtner J."/>
            <person name="Verleyen P."/>
            <person name="Raible F."/>
            <person name="Bork P."/>
            <person name="Friedrich M."/>
            <person name="Walden K.K."/>
            <person name="Robertson H.M."/>
            <person name="Angeli S."/>
            <person name="Foret S."/>
            <person name="Bucher G."/>
            <person name="Schuetz S."/>
            <person name="Maleszka R."/>
            <person name="Wimmer E.A."/>
            <person name="Beeman R.W."/>
            <person name="Lorenzen M."/>
            <person name="Tomoyasu Y."/>
            <person name="Miller S.C."/>
            <person name="Grossmann D."/>
            <person name="Bucher G."/>
        </authorList>
    </citation>
    <scope>NUCLEOTIDE SEQUENCE [LARGE SCALE GENOMIC DNA]</scope>
    <source>
        <strain evidence="8 9">Georgia GA2</strain>
    </source>
</reference>
<keyword evidence="5" id="KW-0472">Membrane</keyword>
<comment type="similarity">
    <text evidence="1">Belongs to the carbon-nitrogen hydrolase superfamily. BTD/VNN family.</text>
</comment>
<accession>D6WFH4</accession>
<dbReference type="InParanoid" id="D6WFH4"/>
<reference evidence="8 9" key="2">
    <citation type="journal article" date="2010" name="Nucleic Acids Res.">
        <title>BeetleBase in 2010: revisions to provide comprehensive genomic information for Tribolium castaneum.</title>
        <authorList>
            <person name="Kim H.S."/>
            <person name="Murphy T."/>
            <person name="Xia J."/>
            <person name="Caragea D."/>
            <person name="Park Y."/>
            <person name="Beeman R.W."/>
            <person name="Lorenzen M.D."/>
            <person name="Butcher S."/>
            <person name="Manak J.R."/>
            <person name="Brown S.J."/>
        </authorList>
    </citation>
    <scope>GENOME REANNOTATION</scope>
    <source>
        <strain evidence="8 9">Georgia GA2</strain>
    </source>
</reference>
<feature type="domain" description="CN hydrolase" evidence="7">
    <location>
        <begin position="25"/>
        <end position="296"/>
    </location>
</feature>
<evidence type="ECO:0000256" key="5">
    <source>
        <dbReference type="SAM" id="Phobius"/>
    </source>
</evidence>
<dbReference type="eggNOG" id="KOG0806">
    <property type="taxonomic scope" value="Eukaryota"/>
</dbReference>
<dbReference type="Gene3D" id="3.60.110.10">
    <property type="entry name" value="Carbon-nitrogen hydrolase"/>
    <property type="match status" value="1"/>
</dbReference>
<evidence type="ECO:0000256" key="3">
    <source>
        <dbReference type="ARBA" id="ARBA00022801"/>
    </source>
</evidence>
<dbReference type="SUPFAM" id="SSF56317">
    <property type="entry name" value="Carbon-nitrogen hydrolase"/>
    <property type="match status" value="1"/>
</dbReference>
<dbReference type="HOGENOM" id="CLU_033209_1_0_1"/>
<evidence type="ECO:0000259" key="7">
    <source>
        <dbReference type="PROSITE" id="PS50263"/>
    </source>
</evidence>
<protein>
    <submittedName>
        <fullName evidence="8">Vanin-like protein 1</fullName>
    </submittedName>
</protein>
<gene>
    <name evidence="8" type="primary">AUGUSTUS-3.0.2_03828</name>
    <name evidence="8" type="ORF">TcasGA2_TC003828</name>
</gene>
<dbReference type="OMA" id="SGKWNPC"/>
<dbReference type="PANTHER" id="PTHR10609">
    <property type="entry name" value="BIOTINIDASE-RELATED"/>
    <property type="match status" value="1"/>
</dbReference>
<evidence type="ECO:0000256" key="2">
    <source>
        <dbReference type="ARBA" id="ARBA00022729"/>
    </source>
</evidence>
<dbReference type="InterPro" id="IPR043957">
    <property type="entry name" value="Vanin_C"/>
</dbReference>
<evidence type="ECO:0000256" key="1">
    <source>
        <dbReference type="ARBA" id="ARBA00008225"/>
    </source>
</evidence>
<name>D6WFH4_TRICA</name>
<evidence type="ECO:0000313" key="9">
    <source>
        <dbReference type="Proteomes" id="UP000007266"/>
    </source>
</evidence>
<dbReference type="PANTHER" id="PTHR10609:SF14">
    <property type="entry name" value="BIOTINIDASE"/>
    <property type="match status" value="1"/>
</dbReference>
<dbReference type="GO" id="GO:0016811">
    <property type="term" value="F:hydrolase activity, acting on carbon-nitrogen (but not peptide) bonds, in linear amides"/>
    <property type="evidence" value="ECO:0007669"/>
    <property type="project" value="InterPro"/>
</dbReference>
<dbReference type="STRING" id="7070.D6WFH4"/>
<evidence type="ECO:0000256" key="4">
    <source>
        <dbReference type="ARBA" id="ARBA00023180"/>
    </source>
</evidence>
<dbReference type="InterPro" id="IPR036526">
    <property type="entry name" value="C-N_Hydrolase_sf"/>
</dbReference>
<dbReference type="PROSITE" id="PS50263">
    <property type="entry name" value="CN_HYDROLASE"/>
    <property type="match status" value="1"/>
</dbReference>
<dbReference type="Pfam" id="PF00795">
    <property type="entry name" value="CN_hydrolase"/>
    <property type="match status" value="1"/>
</dbReference>